<evidence type="ECO:0000313" key="1">
    <source>
        <dbReference type="EMBL" id="AVM87234.1"/>
    </source>
</evidence>
<dbReference type="InterPro" id="IPR038057">
    <property type="entry name" value="EV_matrix_sf"/>
</dbReference>
<proteinExistence type="predicted"/>
<dbReference type="KEGG" id="vg:65100067"/>
<dbReference type="EMBL" id="MG599980">
    <property type="protein sequence ID" value="AVM87234.1"/>
    <property type="molecule type" value="Viral_cRNA"/>
</dbReference>
<keyword evidence="2" id="KW-1185">Reference proteome</keyword>
<organism evidence="1">
    <name type="scientific">Wenling frogfish filovirus</name>
    <dbReference type="NCBI Taxonomy" id="2116487"/>
    <lineage>
        <taxon>Viruses</taxon>
        <taxon>Riboviria</taxon>
        <taxon>Orthornavirae</taxon>
        <taxon>Negarnaviricota</taxon>
        <taxon>Haploviricotina</taxon>
        <taxon>Monjiviricetes</taxon>
        <taxon>Mononegavirales</taxon>
        <taxon>Filoviridae</taxon>
        <taxon>Striavirus</taxon>
        <taxon>Striavirus antennarii</taxon>
    </lineage>
</organism>
<accession>A0A2P1GMN8</accession>
<reference evidence="1" key="1">
    <citation type="journal article" date="2018" name="Nature">
        <title>The evolutionary history of vertebrate RNA viruses.</title>
        <authorList>
            <person name="Shi M."/>
            <person name="Lin X.D."/>
            <person name="Chen X."/>
            <person name="Tian J.H."/>
            <person name="Chen L.J."/>
            <person name="Li K."/>
            <person name="Wang W."/>
            <person name="Eden J.S."/>
            <person name="Shen J.J."/>
            <person name="Liu L."/>
            <person name="Holmes E.C."/>
            <person name="Zhang Y.Z."/>
        </authorList>
    </citation>
    <scope>NUCLEOTIDE SEQUENCE [LARGE SCALE GENOMIC DNA]</scope>
    <source>
        <strain evidence="1">XYHYS28627</strain>
    </source>
</reference>
<protein>
    <submittedName>
        <fullName evidence="1">Matrix protein</fullName>
    </submittedName>
</protein>
<evidence type="ECO:0000313" key="2">
    <source>
        <dbReference type="Proteomes" id="UP000297055"/>
    </source>
</evidence>
<dbReference type="SUPFAM" id="SSF50012">
    <property type="entry name" value="EV matrix protein"/>
    <property type="match status" value="1"/>
</dbReference>
<dbReference type="RefSeq" id="YP_010085038.1">
    <property type="nucleotide sequence ID" value="NC_055175.1"/>
</dbReference>
<sequence>MPGTAAQKPIIWSGAAPTDPQTVLGTALYMSGQSEMPLIYYNFPLGVIDGTPAEIQATIASLLMTEWNVNVFMGKNSSRVRLNKVGPVDPPPPPPKTPFVLYHGTQLYFADQVLNLASMPASGSYPVTATQVKAVNLGPDVRAAACQCSPMEQGETRLLVQPHPNVQGLSLTTMDGGFARSPSRSAGTKMEKMIFEAKKGKFTCPPSAPGVVMFPVPSLKNSKCPDSYVSSRTRGKQIAFYLGSAAVSTINGSQTEPIMSQSCSKICPHHPAPEN</sequence>
<dbReference type="GeneID" id="65100067"/>
<dbReference type="Proteomes" id="UP000297055">
    <property type="component" value="Segment"/>
</dbReference>
<name>A0A2P1GMN8_9MONO</name>